<proteinExistence type="inferred from homology"/>
<dbReference type="InterPro" id="IPR004360">
    <property type="entry name" value="Glyas_Fos-R_dOase_dom"/>
</dbReference>
<evidence type="ECO:0000313" key="3">
    <source>
        <dbReference type="EMBL" id="KIM93763.1"/>
    </source>
</evidence>
<dbReference type="InterPro" id="IPR029068">
    <property type="entry name" value="Glyas_Bleomycin-R_OHBP_Dase"/>
</dbReference>
<sequence>MAIATAPIPNKVKSPSKLAHVVLQTTQFKEMVSFWETFLGADIIFHNDYLAFMTYDDEHHRIAIAQGPGVGPRDPKASGLQHIAFTFDNLRDLMMAYRARKHHGILPAWSVNHGPTTSMYYRDPDGNAIETQVDNFENNEEATAFMSSPFFAQNPIGTDFDPEELIKRLDNGEDDASIKKRVEIGDRFAPPPF</sequence>
<dbReference type="Proteomes" id="UP000054321">
    <property type="component" value="Unassembled WGS sequence"/>
</dbReference>
<dbReference type="HOGENOM" id="CLU_098384_0_0_1"/>
<dbReference type="PROSITE" id="PS51819">
    <property type="entry name" value="VOC"/>
    <property type="match status" value="1"/>
</dbReference>
<dbReference type="PANTHER" id="PTHR21366:SF14">
    <property type="entry name" value="GLYOXALASE DOMAIN-CONTAINING PROTEIN 5"/>
    <property type="match status" value="1"/>
</dbReference>
<organism evidence="3 4">
    <name type="scientific">Oidiodendron maius (strain Zn)</name>
    <dbReference type="NCBI Taxonomy" id="913774"/>
    <lineage>
        <taxon>Eukaryota</taxon>
        <taxon>Fungi</taxon>
        <taxon>Dikarya</taxon>
        <taxon>Ascomycota</taxon>
        <taxon>Pezizomycotina</taxon>
        <taxon>Leotiomycetes</taxon>
        <taxon>Leotiomycetes incertae sedis</taxon>
        <taxon>Myxotrichaceae</taxon>
        <taxon>Oidiodendron</taxon>
    </lineage>
</organism>
<protein>
    <recommendedName>
        <fullName evidence="2">VOC domain-containing protein</fullName>
    </recommendedName>
</protein>
<dbReference type="EMBL" id="KN832893">
    <property type="protein sequence ID" value="KIM93763.1"/>
    <property type="molecule type" value="Genomic_DNA"/>
</dbReference>
<dbReference type="Gene3D" id="3.10.180.10">
    <property type="entry name" value="2,3-Dihydroxybiphenyl 1,2-Dioxygenase, domain 1"/>
    <property type="match status" value="1"/>
</dbReference>
<accession>A0A0C3C4E2</accession>
<name>A0A0C3C4E2_OIDMZ</name>
<evidence type="ECO:0000313" key="4">
    <source>
        <dbReference type="Proteomes" id="UP000054321"/>
    </source>
</evidence>
<dbReference type="InterPro" id="IPR037523">
    <property type="entry name" value="VOC_core"/>
</dbReference>
<dbReference type="AlphaFoldDB" id="A0A0C3C4E2"/>
<feature type="domain" description="VOC" evidence="2">
    <location>
        <begin position="17"/>
        <end position="134"/>
    </location>
</feature>
<keyword evidence="4" id="KW-1185">Reference proteome</keyword>
<dbReference type="InParanoid" id="A0A0C3C4E2"/>
<dbReference type="PANTHER" id="PTHR21366">
    <property type="entry name" value="GLYOXALASE FAMILY PROTEIN"/>
    <property type="match status" value="1"/>
</dbReference>
<comment type="similarity">
    <text evidence="1">Belongs to the glyoxalase I family.</text>
</comment>
<reference evidence="3 4" key="1">
    <citation type="submission" date="2014-04" db="EMBL/GenBank/DDBJ databases">
        <authorList>
            <consortium name="DOE Joint Genome Institute"/>
            <person name="Kuo A."/>
            <person name="Martino E."/>
            <person name="Perotto S."/>
            <person name="Kohler A."/>
            <person name="Nagy L.G."/>
            <person name="Floudas D."/>
            <person name="Copeland A."/>
            <person name="Barry K.W."/>
            <person name="Cichocki N."/>
            <person name="Veneault-Fourrey C."/>
            <person name="LaButti K."/>
            <person name="Lindquist E.A."/>
            <person name="Lipzen A."/>
            <person name="Lundell T."/>
            <person name="Morin E."/>
            <person name="Murat C."/>
            <person name="Sun H."/>
            <person name="Tunlid A."/>
            <person name="Henrissat B."/>
            <person name="Grigoriev I.V."/>
            <person name="Hibbett D.S."/>
            <person name="Martin F."/>
            <person name="Nordberg H.P."/>
            <person name="Cantor M.N."/>
            <person name="Hua S.X."/>
        </authorList>
    </citation>
    <scope>NUCLEOTIDE SEQUENCE [LARGE SCALE GENOMIC DNA]</scope>
    <source>
        <strain evidence="3 4">Zn</strain>
    </source>
</reference>
<reference evidence="4" key="2">
    <citation type="submission" date="2015-01" db="EMBL/GenBank/DDBJ databases">
        <title>Evolutionary Origins and Diversification of the Mycorrhizal Mutualists.</title>
        <authorList>
            <consortium name="DOE Joint Genome Institute"/>
            <consortium name="Mycorrhizal Genomics Consortium"/>
            <person name="Kohler A."/>
            <person name="Kuo A."/>
            <person name="Nagy L.G."/>
            <person name="Floudas D."/>
            <person name="Copeland A."/>
            <person name="Barry K.W."/>
            <person name="Cichocki N."/>
            <person name="Veneault-Fourrey C."/>
            <person name="LaButti K."/>
            <person name="Lindquist E.A."/>
            <person name="Lipzen A."/>
            <person name="Lundell T."/>
            <person name="Morin E."/>
            <person name="Murat C."/>
            <person name="Riley R."/>
            <person name="Ohm R."/>
            <person name="Sun H."/>
            <person name="Tunlid A."/>
            <person name="Henrissat B."/>
            <person name="Grigoriev I.V."/>
            <person name="Hibbett D.S."/>
            <person name="Martin F."/>
        </authorList>
    </citation>
    <scope>NUCLEOTIDE SEQUENCE [LARGE SCALE GENOMIC DNA]</scope>
    <source>
        <strain evidence="4">Zn</strain>
    </source>
</reference>
<dbReference type="SUPFAM" id="SSF54593">
    <property type="entry name" value="Glyoxalase/Bleomycin resistance protein/Dihydroxybiphenyl dioxygenase"/>
    <property type="match status" value="1"/>
</dbReference>
<dbReference type="InterPro" id="IPR050383">
    <property type="entry name" value="GlyoxalaseI/FosfomycinResist"/>
</dbReference>
<dbReference type="Pfam" id="PF00903">
    <property type="entry name" value="Glyoxalase"/>
    <property type="match status" value="1"/>
</dbReference>
<evidence type="ECO:0000256" key="1">
    <source>
        <dbReference type="ARBA" id="ARBA00010363"/>
    </source>
</evidence>
<dbReference type="OrthoDB" id="5371818at2759"/>
<evidence type="ECO:0000259" key="2">
    <source>
        <dbReference type="PROSITE" id="PS51819"/>
    </source>
</evidence>
<gene>
    <name evidence="3" type="ORF">OIDMADRAFT_35582</name>
</gene>